<dbReference type="InParanoid" id="B8C407"/>
<dbReference type="RefSeq" id="XP_002290464.1">
    <property type="nucleotide sequence ID" value="XM_002290428.1"/>
</dbReference>
<dbReference type="GeneID" id="7442314"/>
<dbReference type="GO" id="GO:0016020">
    <property type="term" value="C:membrane"/>
    <property type="evidence" value="ECO:0000318"/>
    <property type="project" value="GO_Central"/>
</dbReference>
<dbReference type="Gene3D" id="3.40.50.10330">
    <property type="entry name" value="Probable inorganic polyphosphate/atp-NAD kinase, domain 1"/>
    <property type="match status" value="1"/>
</dbReference>
<evidence type="ECO:0000256" key="1">
    <source>
        <dbReference type="SAM" id="MobiDB-lite"/>
    </source>
</evidence>
<evidence type="ECO:0000313" key="3">
    <source>
        <dbReference type="EMBL" id="EED92216.1"/>
    </source>
</evidence>
<evidence type="ECO:0000259" key="2">
    <source>
        <dbReference type="Pfam" id="PF00781"/>
    </source>
</evidence>
<dbReference type="AlphaFoldDB" id="B8C407"/>
<protein>
    <recommendedName>
        <fullName evidence="2">DAGKc domain-containing protein</fullName>
    </recommendedName>
</protein>
<dbReference type="EMBL" id="CM000642">
    <property type="protein sequence ID" value="EED92216.1"/>
    <property type="molecule type" value="Genomic_DNA"/>
</dbReference>
<feature type="region of interest" description="Disordered" evidence="1">
    <location>
        <begin position="129"/>
        <end position="148"/>
    </location>
</feature>
<dbReference type="Proteomes" id="UP000001449">
    <property type="component" value="Chromosome 5"/>
</dbReference>
<sequence length="493" mass="54235">MNARSVTPQLVSIASNIVGEENVFVTRTVEDAKMAARACCECSSSNGSDNNGERKKYSLVVPVGGDGTLSGWINCMVDEIILASSGGDGERTMSVEEAMEELPLIGYIPMGTGNGLGYVVGCRAPKESQSANVNKDHNDDDGNHEDKQLVTKRPFLSKMNLLARLKRSRLENVRRTIMRLKEVGDTIQQTNNLNALNEKCSIVEMPVMEVTHHSKDTLAPNNSSSKNLHPPKGDLCFFAGAGFDSLMLHDFQQIKAWTSSPHRISRILPSFVKDALSSVAGYCVALVTRTLPQTLRYNTHKIHVEVTTSDVGTLWVDHRRGDYSELAVKGYGGGDMGKEEGRLTNGSNKTQQGDEHHGHLLFSGTTGILAASTTPYYGGGTFALFFSILVHSLQADSDGLTSLNPLGLRLFPYARLIPTKLQLRLGRISPLTGFFNIPKIFEGSYREKSEGGFGCIDFIGEDFEVEVKSERYNDYLKRKEERGKKEVVETERS</sequence>
<accession>B8C407</accession>
<dbReference type="KEGG" id="tps:THAPSDRAFT_5828"/>
<dbReference type="OMA" id="ARACCEC"/>
<dbReference type="PaxDb" id="35128-Thaps5828"/>
<proteinExistence type="predicted"/>
<dbReference type="GO" id="GO:0005737">
    <property type="term" value="C:cytoplasm"/>
    <property type="evidence" value="ECO:0000318"/>
    <property type="project" value="GO_Central"/>
</dbReference>
<dbReference type="GO" id="GO:0001727">
    <property type="term" value="F:lipid kinase activity"/>
    <property type="evidence" value="ECO:0000318"/>
    <property type="project" value="GO_Central"/>
</dbReference>
<reference evidence="3 4" key="2">
    <citation type="journal article" date="2008" name="Nature">
        <title>The Phaeodactylum genome reveals the evolutionary history of diatom genomes.</title>
        <authorList>
            <person name="Bowler C."/>
            <person name="Allen A.E."/>
            <person name="Badger J.H."/>
            <person name="Grimwood J."/>
            <person name="Jabbari K."/>
            <person name="Kuo A."/>
            <person name="Maheswari U."/>
            <person name="Martens C."/>
            <person name="Maumus F."/>
            <person name="Otillar R.P."/>
            <person name="Rayko E."/>
            <person name="Salamov A."/>
            <person name="Vandepoele K."/>
            <person name="Beszteri B."/>
            <person name="Gruber A."/>
            <person name="Heijde M."/>
            <person name="Katinka M."/>
            <person name="Mock T."/>
            <person name="Valentin K."/>
            <person name="Verret F."/>
            <person name="Berges J.A."/>
            <person name="Brownlee C."/>
            <person name="Cadoret J.P."/>
            <person name="Chiovitti A."/>
            <person name="Choi C.J."/>
            <person name="Coesel S."/>
            <person name="De Martino A."/>
            <person name="Detter J.C."/>
            <person name="Durkin C."/>
            <person name="Falciatore A."/>
            <person name="Fournet J."/>
            <person name="Haruta M."/>
            <person name="Huysman M.J."/>
            <person name="Jenkins B.D."/>
            <person name="Jiroutova K."/>
            <person name="Jorgensen R.E."/>
            <person name="Joubert Y."/>
            <person name="Kaplan A."/>
            <person name="Kroger N."/>
            <person name="Kroth P.G."/>
            <person name="La Roche J."/>
            <person name="Lindquist E."/>
            <person name="Lommer M."/>
            <person name="Martin-Jezequel V."/>
            <person name="Lopez P.J."/>
            <person name="Lucas S."/>
            <person name="Mangogna M."/>
            <person name="McGinnis K."/>
            <person name="Medlin L.K."/>
            <person name="Montsant A."/>
            <person name="Oudot-Le Secq M.P."/>
            <person name="Napoli C."/>
            <person name="Obornik M."/>
            <person name="Parker M.S."/>
            <person name="Petit J.L."/>
            <person name="Porcel B.M."/>
            <person name="Poulsen N."/>
            <person name="Robison M."/>
            <person name="Rychlewski L."/>
            <person name="Rynearson T.A."/>
            <person name="Schmutz J."/>
            <person name="Shapiro H."/>
            <person name="Siaut M."/>
            <person name="Stanley M."/>
            <person name="Sussman M.R."/>
            <person name="Taylor A.R."/>
            <person name="Vardi A."/>
            <person name="von Dassow P."/>
            <person name="Vyverman W."/>
            <person name="Willis A."/>
            <person name="Wyrwicz L.S."/>
            <person name="Rokhsar D.S."/>
            <person name="Weissenbach J."/>
            <person name="Armbrust E.V."/>
            <person name="Green B.R."/>
            <person name="Van de Peer Y."/>
            <person name="Grigoriev I.V."/>
        </authorList>
    </citation>
    <scope>NUCLEOTIDE SEQUENCE [LARGE SCALE GENOMIC DNA]</scope>
    <source>
        <strain evidence="3 4">CCMP1335</strain>
    </source>
</reference>
<dbReference type="InterPro" id="IPR017438">
    <property type="entry name" value="ATP-NAD_kinase_N"/>
</dbReference>
<dbReference type="GO" id="GO:0046512">
    <property type="term" value="P:sphingosine biosynthetic process"/>
    <property type="evidence" value="ECO:0000318"/>
    <property type="project" value="GO_Central"/>
</dbReference>
<feature type="compositionally biased region" description="Basic and acidic residues" evidence="1">
    <location>
        <begin position="134"/>
        <end position="148"/>
    </location>
</feature>
<evidence type="ECO:0000313" key="4">
    <source>
        <dbReference type="Proteomes" id="UP000001449"/>
    </source>
</evidence>
<name>B8C407_THAPS</name>
<gene>
    <name evidence="3" type="ORF">THAPSDRAFT_5828</name>
</gene>
<dbReference type="InterPro" id="IPR016064">
    <property type="entry name" value="NAD/diacylglycerol_kinase_sf"/>
</dbReference>
<dbReference type="SUPFAM" id="SSF111331">
    <property type="entry name" value="NAD kinase/diacylglycerol kinase-like"/>
    <property type="match status" value="1"/>
</dbReference>
<dbReference type="InterPro" id="IPR001206">
    <property type="entry name" value="Diacylglycerol_kinase_cat_dom"/>
</dbReference>
<feature type="domain" description="DAGKc" evidence="2">
    <location>
        <begin position="54"/>
        <end position="130"/>
    </location>
</feature>
<dbReference type="Pfam" id="PF00781">
    <property type="entry name" value="DAGK_cat"/>
    <property type="match status" value="1"/>
</dbReference>
<keyword evidence="4" id="KW-1185">Reference proteome</keyword>
<dbReference type="HOGENOM" id="CLU_553814_0_0_1"/>
<dbReference type="eggNOG" id="ENOG502S8Y9">
    <property type="taxonomic scope" value="Eukaryota"/>
</dbReference>
<organism evidence="3 4">
    <name type="scientific">Thalassiosira pseudonana</name>
    <name type="common">Marine diatom</name>
    <name type="synonym">Cyclotella nana</name>
    <dbReference type="NCBI Taxonomy" id="35128"/>
    <lineage>
        <taxon>Eukaryota</taxon>
        <taxon>Sar</taxon>
        <taxon>Stramenopiles</taxon>
        <taxon>Ochrophyta</taxon>
        <taxon>Bacillariophyta</taxon>
        <taxon>Coscinodiscophyceae</taxon>
        <taxon>Thalassiosirophycidae</taxon>
        <taxon>Thalassiosirales</taxon>
        <taxon>Thalassiosiraceae</taxon>
        <taxon>Thalassiosira</taxon>
    </lineage>
</organism>
<reference evidence="3 4" key="1">
    <citation type="journal article" date="2004" name="Science">
        <title>The genome of the diatom Thalassiosira pseudonana: ecology, evolution, and metabolism.</title>
        <authorList>
            <person name="Armbrust E.V."/>
            <person name="Berges J.A."/>
            <person name="Bowler C."/>
            <person name="Green B.R."/>
            <person name="Martinez D."/>
            <person name="Putnam N.H."/>
            <person name="Zhou S."/>
            <person name="Allen A.E."/>
            <person name="Apt K.E."/>
            <person name="Bechner M."/>
            <person name="Brzezinski M.A."/>
            <person name="Chaal B.K."/>
            <person name="Chiovitti A."/>
            <person name="Davis A.K."/>
            <person name="Demarest M.S."/>
            <person name="Detter J.C."/>
            <person name="Glavina T."/>
            <person name="Goodstein D."/>
            <person name="Hadi M.Z."/>
            <person name="Hellsten U."/>
            <person name="Hildebrand M."/>
            <person name="Jenkins B.D."/>
            <person name="Jurka J."/>
            <person name="Kapitonov V.V."/>
            <person name="Kroger N."/>
            <person name="Lau W.W."/>
            <person name="Lane T.W."/>
            <person name="Larimer F.W."/>
            <person name="Lippmeier J.C."/>
            <person name="Lucas S."/>
            <person name="Medina M."/>
            <person name="Montsant A."/>
            <person name="Obornik M."/>
            <person name="Parker M.S."/>
            <person name="Palenik B."/>
            <person name="Pazour G.J."/>
            <person name="Richardson P.M."/>
            <person name="Rynearson T.A."/>
            <person name="Saito M.A."/>
            <person name="Schwartz D.C."/>
            <person name="Thamatrakoln K."/>
            <person name="Valentin K."/>
            <person name="Vardi A."/>
            <person name="Wilkerson F.P."/>
            <person name="Rokhsar D.S."/>
        </authorList>
    </citation>
    <scope>NUCLEOTIDE SEQUENCE [LARGE SCALE GENOMIC DNA]</scope>
    <source>
        <strain evidence="3 4">CCMP1335</strain>
    </source>
</reference>
<feature type="region of interest" description="Disordered" evidence="1">
    <location>
        <begin position="335"/>
        <end position="356"/>
    </location>
</feature>